<evidence type="ECO:0000256" key="6">
    <source>
        <dbReference type="ARBA" id="ARBA00023242"/>
    </source>
</evidence>
<dbReference type="PANTHER" id="PTHR12801:SF115">
    <property type="entry name" value="FI18136P1-RELATED"/>
    <property type="match status" value="1"/>
</dbReference>
<dbReference type="EMBL" id="MCGN01000010">
    <property type="protein sequence ID" value="ORY92023.1"/>
    <property type="molecule type" value="Genomic_DNA"/>
</dbReference>
<keyword evidence="10" id="KW-1185">Reference proteome</keyword>
<feature type="domain" description="Exonuclease" evidence="8">
    <location>
        <begin position="337"/>
        <end position="497"/>
    </location>
</feature>
<dbReference type="FunFam" id="3.30.420.10:FF:000031">
    <property type="entry name" value="RNA exonuclease 1"/>
    <property type="match status" value="1"/>
</dbReference>
<dbReference type="GO" id="GO:0010629">
    <property type="term" value="P:negative regulation of gene expression"/>
    <property type="evidence" value="ECO:0007669"/>
    <property type="project" value="UniProtKB-ARBA"/>
</dbReference>
<sequence length="688" mass="77409">MGRFQPLDDLKPKVVHDASKKLHVKFDDDDTKTPSTPPTKGVKRKSTSDSTAVKKQKKDTPPNDKKPFQKKNGFKKDAAKRSSDKKLKDKVSKKPVVKKDTKAKPISKRAAEIAEKRLQEKIQRIRRKKNDKRLAKKHNKDPAPELHLRPESIEKKLITPDIQNFVRYILDDVADNRIPSWIQITQRSQVKHVALVNAQGLDIGDFGASADRGATKTIDLKQMPADTTAKQTMPFLTTAFSHLFIYKIPGHRGVINSVVKEMLQVPLSSTQMAKQGSSDKEAFAKLKDEEKPMYFTLTLEQMRTNGYPIPTCLDATVTLADGWKETKPAETENKVKTLMGLDCEMVQTASGSALARVSLISEDGKTLLDEIVKPAEEITDYLTQYSGITPELMKGKTISLRRAQKYLRRHVNHNVILVGHSLENDLKALKITHPLVGDTSLLYDHWRGPPFKPALRVLTQHLLKRTIQNHGKEGHDSAEDAIASMDLFRLKIKHGPQFGRIAFESELLFDRLKKARTSCTSALLECADIKDKGGKFRSGDNASYTRCRTNDELVEKSAQAIQERNFVFSSFSPVGSHVDKRMPESAIPQVVPENARKDASQQSLARFDEQIKRFYDACPPHTVFIVLGGRGYIPEYERLLELYKATHDIHGNLVTNAQGAVWTPKNEKQLATYNAQARLTGMLVTIKK</sequence>
<dbReference type="OrthoDB" id="8191639at2759"/>
<evidence type="ECO:0000256" key="7">
    <source>
        <dbReference type="SAM" id="MobiDB-lite"/>
    </source>
</evidence>
<comment type="similarity">
    <text evidence="2">Belongs to the REXO1/REXO3 family.</text>
</comment>
<evidence type="ECO:0000256" key="5">
    <source>
        <dbReference type="ARBA" id="ARBA00022839"/>
    </source>
</evidence>
<feature type="compositionally biased region" description="Basic residues" evidence="7">
    <location>
        <begin position="126"/>
        <end position="139"/>
    </location>
</feature>
<dbReference type="STRING" id="13706.A0A1X2H2M0"/>
<keyword evidence="3" id="KW-0540">Nuclease</keyword>
<comment type="caution">
    <text evidence="9">The sequence shown here is derived from an EMBL/GenBank/DDBJ whole genome shotgun (WGS) entry which is preliminary data.</text>
</comment>
<dbReference type="InterPro" id="IPR036397">
    <property type="entry name" value="RNaseH_sf"/>
</dbReference>
<dbReference type="InterPro" id="IPR012337">
    <property type="entry name" value="RNaseH-like_sf"/>
</dbReference>
<dbReference type="OMA" id="HKAGPPF"/>
<organism evidence="9 10">
    <name type="scientific">Syncephalastrum racemosum</name>
    <name type="common">Filamentous fungus</name>
    <dbReference type="NCBI Taxonomy" id="13706"/>
    <lineage>
        <taxon>Eukaryota</taxon>
        <taxon>Fungi</taxon>
        <taxon>Fungi incertae sedis</taxon>
        <taxon>Mucoromycota</taxon>
        <taxon>Mucoromycotina</taxon>
        <taxon>Mucoromycetes</taxon>
        <taxon>Mucorales</taxon>
        <taxon>Syncephalastraceae</taxon>
        <taxon>Syncephalastrum</taxon>
    </lineage>
</organism>
<feature type="region of interest" description="Disordered" evidence="7">
    <location>
        <begin position="21"/>
        <end position="110"/>
    </location>
</feature>
<proteinExistence type="inferred from homology"/>
<dbReference type="InParanoid" id="A0A1X2H2M0"/>
<feature type="region of interest" description="Disordered" evidence="7">
    <location>
        <begin position="126"/>
        <end position="145"/>
    </location>
</feature>
<dbReference type="GO" id="GO:0004527">
    <property type="term" value="F:exonuclease activity"/>
    <property type="evidence" value="ECO:0007669"/>
    <property type="project" value="UniProtKB-KW"/>
</dbReference>
<feature type="compositionally biased region" description="Basic and acidic residues" evidence="7">
    <location>
        <begin position="58"/>
        <end position="67"/>
    </location>
</feature>
<keyword evidence="6" id="KW-0539">Nucleus</keyword>
<dbReference type="SMART" id="SM00479">
    <property type="entry name" value="EXOIII"/>
    <property type="match status" value="1"/>
</dbReference>
<feature type="compositionally biased region" description="Basic and acidic residues" evidence="7">
    <location>
        <begin position="74"/>
        <end position="110"/>
    </location>
</feature>
<evidence type="ECO:0000256" key="4">
    <source>
        <dbReference type="ARBA" id="ARBA00022801"/>
    </source>
</evidence>
<dbReference type="Proteomes" id="UP000242180">
    <property type="component" value="Unassembled WGS sequence"/>
</dbReference>
<keyword evidence="4" id="KW-0378">Hydrolase</keyword>
<dbReference type="FunCoup" id="A0A1X2H2M0">
    <property type="interactions" value="371"/>
</dbReference>
<accession>A0A1X2H2M0</accession>
<evidence type="ECO:0000256" key="2">
    <source>
        <dbReference type="ARBA" id="ARBA00006357"/>
    </source>
</evidence>
<dbReference type="Pfam" id="PF00929">
    <property type="entry name" value="RNase_T"/>
    <property type="match status" value="1"/>
</dbReference>
<dbReference type="GO" id="GO:0003676">
    <property type="term" value="F:nucleic acid binding"/>
    <property type="evidence" value="ECO:0007669"/>
    <property type="project" value="InterPro"/>
</dbReference>
<name>A0A1X2H2M0_SYNRA</name>
<dbReference type="AlphaFoldDB" id="A0A1X2H2M0"/>
<dbReference type="InterPro" id="IPR013520">
    <property type="entry name" value="Ribonucl_H"/>
</dbReference>
<dbReference type="CDD" id="cd06145">
    <property type="entry name" value="REX1_like"/>
    <property type="match status" value="1"/>
</dbReference>
<dbReference type="SUPFAM" id="SSF53098">
    <property type="entry name" value="Ribonuclease H-like"/>
    <property type="match status" value="1"/>
</dbReference>
<protein>
    <recommendedName>
        <fullName evidence="8">Exonuclease domain-containing protein</fullName>
    </recommendedName>
</protein>
<dbReference type="InterPro" id="IPR034922">
    <property type="entry name" value="REX1-like_exo"/>
</dbReference>
<reference evidence="9 10" key="1">
    <citation type="submission" date="2016-07" db="EMBL/GenBank/DDBJ databases">
        <title>Pervasive Adenine N6-methylation of Active Genes in Fungi.</title>
        <authorList>
            <consortium name="DOE Joint Genome Institute"/>
            <person name="Mondo S.J."/>
            <person name="Dannebaum R.O."/>
            <person name="Kuo R.C."/>
            <person name="Labutti K."/>
            <person name="Haridas S."/>
            <person name="Kuo A."/>
            <person name="Salamov A."/>
            <person name="Ahrendt S.R."/>
            <person name="Lipzen A."/>
            <person name="Sullivan W."/>
            <person name="Andreopoulos W.B."/>
            <person name="Clum A."/>
            <person name="Lindquist E."/>
            <person name="Daum C."/>
            <person name="Ramamoorthy G.K."/>
            <person name="Gryganskyi A."/>
            <person name="Culley D."/>
            <person name="Magnuson J.K."/>
            <person name="James T.Y."/>
            <person name="O'Malley M.A."/>
            <person name="Stajich J.E."/>
            <person name="Spatafora J.W."/>
            <person name="Visel A."/>
            <person name="Grigoriev I.V."/>
        </authorList>
    </citation>
    <scope>NUCLEOTIDE SEQUENCE [LARGE SCALE GENOMIC DNA]</scope>
    <source>
        <strain evidence="9 10">NRRL 2496</strain>
    </source>
</reference>
<dbReference type="GO" id="GO:0005634">
    <property type="term" value="C:nucleus"/>
    <property type="evidence" value="ECO:0007669"/>
    <property type="project" value="UniProtKB-SubCell"/>
</dbReference>
<evidence type="ECO:0000256" key="3">
    <source>
        <dbReference type="ARBA" id="ARBA00022722"/>
    </source>
</evidence>
<keyword evidence="5" id="KW-0269">Exonuclease</keyword>
<evidence type="ECO:0000313" key="10">
    <source>
        <dbReference type="Proteomes" id="UP000242180"/>
    </source>
</evidence>
<evidence type="ECO:0000259" key="8">
    <source>
        <dbReference type="SMART" id="SM00479"/>
    </source>
</evidence>
<dbReference type="Gene3D" id="3.30.420.10">
    <property type="entry name" value="Ribonuclease H-like superfamily/Ribonuclease H"/>
    <property type="match status" value="1"/>
</dbReference>
<evidence type="ECO:0000313" key="9">
    <source>
        <dbReference type="EMBL" id="ORY92023.1"/>
    </source>
</evidence>
<evidence type="ECO:0000256" key="1">
    <source>
        <dbReference type="ARBA" id="ARBA00004123"/>
    </source>
</evidence>
<gene>
    <name evidence="9" type="ORF">BCR43DRAFT_479088</name>
</gene>
<dbReference type="InterPro" id="IPR047021">
    <property type="entry name" value="REXO1/3/4-like"/>
</dbReference>
<dbReference type="PANTHER" id="PTHR12801">
    <property type="entry name" value="RNA EXONUCLEASE REXO1 / RECO3 FAMILY MEMBER-RELATED"/>
    <property type="match status" value="1"/>
</dbReference>
<comment type="subcellular location">
    <subcellularLocation>
        <location evidence="1">Nucleus</location>
    </subcellularLocation>
</comment>